<evidence type="ECO:0000256" key="3">
    <source>
        <dbReference type="ARBA" id="ARBA00022553"/>
    </source>
</evidence>
<name>A0A1I2E573_9BACL</name>
<dbReference type="SUPFAM" id="SSF47384">
    <property type="entry name" value="Homodimeric domain of signal transducing histidine kinase"/>
    <property type="match status" value="1"/>
</dbReference>
<evidence type="ECO:0000256" key="4">
    <source>
        <dbReference type="ARBA" id="ARBA00022679"/>
    </source>
</evidence>
<keyword evidence="9" id="KW-0812">Transmembrane</keyword>
<dbReference type="SMART" id="SM00388">
    <property type="entry name" value="HisKA"/>
    <property type="match status" value="1"/>
</dbReference>
<feature type="domain" description="Histidine kinase" evidence="10">
    <location>
        <begin position="346"/>
        <end position="553"/>
    </location>
</feature>
<dbReference type="InterPro" id="IPR004358">
    <property type="entry name" value="Sig_transdc_His_kin-like_C"/>
</dbReference>
<dbReference type="AlphaFoldDB" id="A0A1I2E573"/>
<dbReference type="PRINTS" id="PR00344">
    <property type="entry name" value="BCTRLSENSOR"/>
</dbReference>
<dbReference type="EC" id="2.7.13.3" evidence="2"/>
<dbReference type="Proteomes" id="UP000183410">
    <property type="component" value="Unassembled WGS sequence"/>
</dbReference>
<dbReference type="PANTHER" id="PTHR43065">
    <property type="entry name" value="SENSOR HISTIDINE KINASE"/>
    <property type="match status" value="1"/>
</dbReference>
<keyword evidence="6" id="KW-0418">Kinase</keyword>
<dbReference type="InterPro" id="IPR005467">
    <property type="entry name" value="His_kinase_dom"/>
</dbReference>
<protein>
    <recommendedName>
        <fullName evidence="2">histidine kinase</fullName>
        <ecNumber evidence="2">2.7.13.3</ecNumber>
    </recommendedName>
</protein>
<feature type="transmembrane region" description="Helical" evidence="9">
    <location>
        <begin position="100"/>
        <end position="120"/>
    </location>
</feature>
<feature type="transmembrane region" description="Helical" evidence="9">
    <location>
        <begin position="34"/>
        <end position="51"/>
    </location>
</feature>
<keyword evidence="7" id="KW-0067">ATP-binding</keyword>
<dbReference type="InterPro" id="IPR036890">
    <property type="entry name" value="HATPase_C_sf"/>
</dbReference>
<evidence type="ECO:0000259" key="10">
    <source>
        <dbReference type="PROSITE" id="PS50109"/>
    </source>
</evidence>
<dbReference type="InterPro" id="IPR003594">
    <property type="entry name" value="HATPase_dom"/>
</dbReference>
<evidence type="ECO:0000313" key="11">
    <source>
        <dbReference type="EMBL" id="SFE87678.1"/>
    </source>
</evidence>
<evidence type="ECO:0000256" key="7">
    <source>
        <dbReference type="ARBA" id="ARBA00022840"/>
    </source>
</evidence>
<dbReference type="SMART" id="SM00387">
    <property type="entry name" value="HATPase_c"/>
    <property type="match status" value="1"/>
</dbReference>
<feature type="transmembrane region" description="Helical" evidence="9">
    <location>
        <begin position="63"/>
        <end position="88"/>
    </location>
</feature>
<dbReference type="InterPro" id="IPR036097">
    <property type="entry name" value="HisK_dim/P_sf"/>
</dbReference>
<dbReference type="Pfam" id="PF02518">
    <property type="entry name" value="HATPase_c"/>
    <property type="match status" value="1"/>
</dbReference>
<dbReference type="CDD" id="cd00082">
    <property type="entry name" value="HisKA"/>
    <property type="match status" value="1"/>
</dbReference>
<keyword evidence="5" id="KW-0547">Nucleotide-binding</keyword>
<keyword evidence="4" id="KW-0808">Transferase</keyword>
<sequence>MLKELLLQFVISLIPVFSFQLWHYKQRKEKHIRMLITAASAVAMVACMSVSTDFNGYELNFRFVPFILGSLYGGVYGSLILDLLYIVLRVPALDTEAEKIVFVFFMLVHVPIILLCAKRFSKTPFHRKRLLGVKLITPISVYISLMFLVFMMNEGFHWSAELMAVFILLLLGSLIAIWLSIFIVESFVENSRLQLELKNVSSSYRLEVEKQQQFIDEMLLAILFTDEHGVITHLNANGKELFQRQFEASGGLFSGKEHMDTFFTAKEDGSYIKLLKDALAGAKSSTGPQTEDGKTLLKTAFAIRRQEDHSIAGAALIVQDVTELTLLRDELERMERLSLIGQMAASITHEIRNPMAVIRGFMQLMRERSRLNEQQYYQIVMEELDRANTIISDFLSLAQNRSVAMQNHSLQTIIQEILPLLQADANLRGQVVQTELAEDLPSFLMSDKEIKQLLINLVRNGMEAMGEKGILHIFTCYLPLENKVVLRIRDNGIGIPAEQMSQLFKPFYTTKSKGTGLGLPLCLSIAERHNGKLEVESEEGVGTTFILTFMLGETDVLSALQ</sequence>
<keyword evidence="9" id="KW-0472">Membrane</keyword>
<keyword evidence="9" id="KW-1133">Transmembrane helix</keyword>
<dbReference type="Gene3D" id="1.10.287.130">
    <property type="match status" value="1"/>
</dbReference>
<dbReference type="SUPFAM" id="SSF55874">
    <property type="entry name" value="ATPase domain of HSP90 chaperone/DNA topoisomerase II/histidine kinase"/>
    <property type="match status" value="1"/>
</dbReference>
<dbReference type="CDD" id="cd00075">
    <property type="entry name" value="HATPase"/>
    <property type="match status" value="1"/>
</dbReference>
<dbReference type="EMBL" id="FONN01000008">
    <property type="protein sequence ID" value="SFE87678.1"/>
    <property type="molecule type" value="Genomic_DNA"/>
</dbReference>
<feature type="transmembrane region" description="Helical" evidence="9">
    <location>
        <begin position="6"/>
        <end position="22"/>
    </location>
</feature>
<dbReference type="PROSITE" id="PS50109">
    <property type="entry name" value="HIS_KIN"/>
    <property type="match status" value="1"/>
</dbReference>
<evidence type="ECO:0000256" key="2">
    <source>
        <dbReference type="ARBA" id="ARBA00012438"/>
    </source>
</evidence>
<keyword evidence="8" id="KW-0902">Two-component regulatory system</keyword>
<accession>A0A1I2E573</accession>
<evidence type="ECO:0000256" key="8">
    <source>
        <dbReference type="ARBA" id="ARBA00023012"/>
    </source>
</evidence>
<evidence type="ECO:0000313" key="12">
    <source>
        <dbReference type="Proteomes" id="UP000183410"/>
    </source>
</evidence>
<feature type="transmembrane region" description="Helical" evidence="9">
    <location>
        <begin position="132"/>
        <end position="150"/>
    </location>
</feature>
<dbReference type="Gene3D" id="3.30.450.20">
    <property type="entry name" value="PAS domain"/>
    <property type="match status" value="1"/>
</dbReference>
<evidence type="ECO:0000256" key="1">
    <source>
        <dbReference type="ARBA" id="ARBA00000085"/>
    </source>
</evidence>
<reference evidence="12" key="1">
    <citation type="submission" date="2016-10" db="EMBL/GenBank/DDBJ databases">
        <authorList>
            <person name="Varghese N."/>
            <person name="Submissions S."/>
        </authorList>
    </citation>
    <scope>NUCLEOTIDE SEQUENCE [LARGE SCALE GENOMIC DNA]</scope>
    <source>
        <strain evidence="12">CGMCC 1.10223</strain>
    </source>
</reference>
<evidence type="ECO:0000256" key="6">
    <source>
        <dbReference type="ARBA" id="ARBA00022777"/>
    </source>
</evidence>
<keyword evidence="3" id="KW-0597">Phosphoprotein</keyword>
<proteinExistence type="predicted"/>
<dbReference type="PANTHER" id="PTHR43065:SF46">
    <property type="entry name" value="C4-DICARBOXYLATE TRANSPORT SENSOR PROTEIN DCTB"/>
    <property type="match status" value="1"/>
</dbReference>
<evidence type="ECO:0000256" key="5">
    <source>
        <dbReference type="ARBA" id="ARBA00022741"/>
    </source>
</evidence>
<dbReference type="Gene3D" id="1.10.1760.20">
    <property type="match status" value="1"/>
</dbReference>
<dbReference type="GO" id="GO:0000155">
    <property type="term" value="F:phosphorelay sensor kinase activity"/>
    <property type="evidence" value="ECO:0007669"/>
    <property type="project" value="InterPro"/>
</dbReference>
<dbReference type="RefSeq" id="WP_052736753.1">
    <property type="nucleotide sequence ID" value="NZ_FONN01000008.1"/>
</dbReference>
<dbReference type="GO" id="GO:0005524">
    <property type="term" value="F:ATP binding"/>
    <property type="evidence" value="ECO:0007669"/>
    <property type="project" value="UniProtKB-KW"/>
</dbReference>
<dbReference type="InterPro" id="IPR003661">
    <property type="entry name" value="HisK_dim/P_dom"/>
</dbReference>
<dbReference type="Pfam" id="PF00512">
    <property type="entry name" value="HisKA"/>
    <property type="match status" value="1"/>
</dbReference>
<dbReference type="Gene3D" id="3.30.565.10">
    <property type="entry name" value="Histidine kinase-like ATPase, C-terminal domain"/>
    <property type="match status" value="1"/>
</dbReference>
<comment type="catalytic activity">
    <reaction evidence="1">
        <text>ATP + protein L-histidine = ADP + protein N-phospho-L-histidine.</text>
        <dbReference type="EC" id="2.7.13.3"/>
    </reaction>
</comment>
<feature type="transmembrane region" description="Helical" evidence="9">
    <location>
        <begin position="162"/>
        <end position="184"/>
    </location>
</feature>
<keyword evidence="12" id="KW-1185">Reference proteome</keyword>
<evidence type="ECO:0000256" key="9">
    <source>
        <dbReference type="SAM" id="Phobius"/>
    </source>
</evidence>
<organism evidence="11 12">
    <name type="scientific">Paenibacillus algorifonticola</name>
    <dbReference type="NCBI Taxonomy" id="684063"/>
    <lineage>
        <taxon>Bacteria</taxon>
        <taxon>Bacillati</taxon>
        <taxon>Bacillota</taxon>
        <taxon>Bacilli</taxon>
        <taxon>Bacillales</taxon>
        <taxon>Paenibacillaceae</taxon>
        <taxon>Paenibacillus</taxon>
    </lineage>
</organism>
<gene>
    <name evidence="11" type="ORF">SAMN04487969_108173</name>
</gene>